<keyword evidence="4" id="KW-1185">Reference proteome</keyword>
<name>A0ABM7SDC3_9HELI</name>
<organism evidence="3 4">
    <name type="scientific">Helicobacter gastrocanis</name>
    <dbReference type="NCBI Taxonomy" id="2849641"/>
    <lineage>
        <taxon>Bacteria</taxon>
        <taxon>Pseudomonadati</taxon>
        <taxon>Campylobacterota</taxon>
        <taxon>Epsilonproteobacteria</taxon>
        <taxon>Campylobacterales</taxon>
        <taxon>Helicobacteraceae</taxon>
        <taxon>Helicobacter</taxon>
    </lineage>
</organism>
<reference evidence="3 4" key="1">
    <citation type="submission" date="2021-07" db="EMBL/GenBank/DDBJ databases">
        <title>Novel Helicobacter sp. Isolated from a dog.</title>
        <authorList>
            <person name="Rimbara E."/>
            <person name="Suzuki M."/>
        </authorList>
    </citation>
    <scope>NUCLEOTIDE SEQUENCE [LARGE SCALE GENOMIC DNA]</scope>
    <source>
        <strain evidence="4">NHP19-003</strain>
    </source>
</reference>
<feature type="domain" description="Phage-Barnase-EndoU-ColicinE5/D-RelE-like nuclease" evidence="2">
    <location>
        <begin position="92"/>
        <end position="180"/>
    </location>
</feature>
<feature type="region of interest" description="Disordered" evidence="1">
    <location>
        <begin position="183"/>
        <end position="213"/>
    </location>
</feature>
<evidence type="ECO:0000256" key="1">
    <source>
        <dbReference type="SAM" id="MobiDB-lite"/>
    </source>
</evidence>
<evidence type="ECO:0000313" key="4">
    <source>
        <dbReference type="Proteomes" id="UP000826775"/>
    </source>
</evidence>
<evidence type="ECO:0000313" key="3">
    <source>
        <dbReference type="EMBL" id="BCZ18001.1"/>
    </source>
</evidence>
<proteinExistence type="predicted"/>
<sequence length="213" mass="23792">MISVAEVTEIAKSPFWHFKQYSLAEYPKLEDALKEGKVIYGALKSPKSPKGKTPTDIEPNPIFGENFAEFALKGAEAVKKLLQEKRGQVAGAFYREDLEYITLAWGEAGTGKSDGWGLSKIAKYHPEVLDKLEELIQTLPIVKETPNRYQLENATYKASIRKDFEKKPGNWVLTAFEKMESIAKRNTDLPSTQEGAKKTPLADTKDNNTTPPA</sequence>
<dbReference type="Pfam" id="PF18809">
    <property type="entry name" value="PBECR1"/>
    <property type="match status" value="1"/>
</dbReference>
<gene>
    <name evidence="3" type="ORF">NHP190003_12830</name>
</gene>
<protein>
    <recommendedName>
        <fullName evidence="2">Phage-Barnase-EndoU-ColicinE5/D-RelE-like nuclease domain-containing protein</fullName>
    </recommendedName>
</protein>
<dbReference type="EMBL" id="AP024814">
    <property type="protein sequence ID" value="BCZ18001.1"/>
    <property type="molecule type" value="Genomic_DNA"/>
</dbReference>
<accession>A0ABM7SDC3</accession>
<dbReference type="InterPro" id="IPR041092">
    <property type="entry name" value="PBECR1"/>
</dbReference>
<evidence type="ECO:0000259" key="2">
    <source>
        <dbReference type="Pfam" id="PF18809"/>
    </source>
</evidence>
<dbReference type="Proteomes" id="UP000826775">
    <property type="component" value="Chromosome"/>
</dbReference>